<dbReference type="Proteomes" id="UP001168877">
    <property type="component" value="Unassembled WGS sequence"/>
</dbReference>
<evidence type="ECO:0000313" key="4">
    <source>
        <dbReference type="Proteomes" id="UP001168877"/>
    </source>
</evidence>
<proteinExistence type="predicted"/>
<dbReference type="Pfam" id="PF17921">
    <property type="entry name" value="Integrase_H2C2"/>
    <property type="match status" value="1"/>
</dbReference>
<organism evidence="3 4">
    <name type="scientific">Acer saccharum</name>
    <name type="common">Sugar maple</name>
    <dbReference type="NCBI Taxonomy" id="4024"/>
    <lineage>
        <taxon>Eukaryota</taxon>
        <taxon>Viridiplantae</taxon>
        <taxon>Streptophyta</taxon>
        <taxon>Embryophyta</taxon>
        <taxon>Tracheophyta</taxon>
        <taxon>Spermatophyta</taxon>
        <taxon>Magnoliopsida</taxon>
        <taxon>eudicotyledons</taxon>
        <taxon>Gunneridae</taxon>
        <taxon>Pentapetalae</taxon>
        <taxon>rosids</taxon>
        <taxon>malvids</taxon>
        <taxon>Sapindales</taxon>
        <taxon>Sapindaceae</taxon>
        <taxon>Hippocastanoideae</taxon>
        <taxon>Acereae</taxon>
        <taxon>Acer</taxon>
    </lineage>
</organism>
<dbReference type="EMBL" id="JAUESC010000387">
    <property type="protein sequence ID" value="KAK0574089.1"/>
    <property type="molecule type" value="Genomic_DNA"/>
</dbReference>
<dbReference type="Gene3D" id="1.10.340.70">
    <property type="match status" value="1"/>
</dbReference>
<evidence type="ECO:0000259" key="2">
    <source>
        <dbReference type="Pfam" id="PF17921"/>
    </source>
</evidence>
<reference evidence="3" key="2">
    <citation type="submission" date="2023-06" db="EMBL/GenBank/DDBJ databases">
        <authorList>
            <person name="Swenson N.G."/>
            <person name="Wegrzyn J.L."/>
            <person name="Mcevoy S.L."/>
        </authorList>
    </citation>
    <scope>NUCLEOTIDE SEQUENCE</scope>
    <source>
        <strain evidence="3">NS2018</strain>
        <tissue evidence="3">Leaf</tissue>
    </source>
</reference>
<evidence type="ECO:0000313" key="3">
    <source>
        <dbReference type="EMBL" id="KAK0574089.1"/>
    </source>
</evidence>
<comment type="caution">
    <text evidence="3">The sequence shown here is derived from an EMBL/GenBank/DDBJ whole genome shotgun (WGS) entry which is preliminary data.</text>
</comment>
<reference evidence="3" key="1">
    <citation type="journal article" date="2022" name="Plant J.">
        <title>Strategies of tolerance reflected in two North American maple genomes.</title>
        <authorList>
            <person name="McEvoy S.L."/>
            <person name="Sezen U.U."/>
            <person name="Trouern-Trend A."/>
            <person name="McMahon S.M."/>
            <person name="Schaberg P.G."/>
            <person name="Yang J."/>
            <person name="Wegrzyn J.L."/>
            <person name="Swenson N.G."/>
        </authorList>
    </citation>
    <scope>NUCLEOTIDE SEQUENCE</scope>
    <source>
        <strain evidence="3">NS2018</strain>
    </source>
</reference>
<feature type="domain" description="Integrase zinc-binding" evidence="2">
    <location>
        <begin position="281"/>
        <end position="336"/>
    </location>
</feature>
<dbReference type="PANTHER" id="PTHR35046">
    <property type="entry name" value="ZINC KNUCKLE (CCHC-TYPE) FAMILY PROTEIN"/>
    <property type="match status" value="1"/>
</dbReference>
<accession>A0AA39UTY6</accession>
<dbReference type="AlphaFoldDB" id="A0AA39UTY6"/>
<keyword evidence="4" id="KW-1185">Reference proteome</keyword>
<protein>
    <recommendedName>
        <fullName evidence="2">Integrase zinc-binding domain-containing protein</fullName>
    </recommendedName>
</protein>
<name>A0AA39UTY6_ACESA</name>
<dbReference type="CDD" id="cd00303">
    <property type="entry name" value="retropepsin_like"/>
    <property type="match status" value="1"/>
</dbReference>
<dbReference type="FunFam" id="1.10.340.70:FF:000001">
    <property type="entry name" value="Retrovirus-related Pol polyprotein from transposon gypsy-like Protein"/>
    <property type="match status" value="1"/>
</dbReference>
<gene>
    <name evidence="3" type="ORF">LWI29_018037</name>
</gene>
<dbReference type="InterPro" id="IPR021109">
    <property type="entry name" value="Peptidase_aspartic_dom_sf"/>
</dbReference>
<dbReference type="PANTHER" id="PTHR35046:SF9">
    <property type="entry name" value="RNA-DIRECTED DNA POLYMERASE"/>
    <property type="match status" value="1"/>
</dbReference>
<sequence length="495" mass="55447">MCAMKLDDISQRNSIFKTCCSIQGKVCDLIVDSGSCENFVSRKLVEHLKLRVEKHPKPYAIGWIQKDPKANVTEVCKVPISIGQHYREEVACDVVDMDAGHVLLGRLWQFDMDITYRGRDNVCVFSWGGRRIAMVPKRGSIGSSTKATVNEQSLVTVITSITDLEAEIKEAQEVHVVVVRALVIEGEEEQRFVVPEKKFPFVLKHKSGVLNKVVDVLSRHASLLVTMQQEIIGFEFMKELYSDDGDFGEVWERCVLKQADGEFHMNEGYLFCGNQLCIPLSSLREKLIRELHGGGLGGHLGRDKTISGVAKRYYWPQLKRDVGNFVRKCYICQTSKGQAQNTGLYMPLPVPNAIWEDLAMDFVLGLSRTQRGVDFVFVVVDSYGMMVLEMAGGRKNLNVGVGRTSEIYFPHSIYERLEVAEALGLQGIENEEDNECARKMLTVSLWCIQTNPSSRPAMSIVVEMLEGSLDSLRSPPKPFLSSPRSEAADSLPSLL</sequence>
<dbReference type="Pfam" id="PF13650">
    <property type="entry name" value="Asp_protease_2"/>
    <property type="match status" value="1"/>
</dbReference>
<dbReference type="Gene3D" id="1.10.510.10">
    <property type="entry name" value="Transferase(Phosphotransferase) domain 1"/>
    <property type="match status" value="1"/>
</dbReference>
<dbReference type="InterPro" id="IPR041588">
    <property type="entry name" value="Integrase_H2C2"/>
</dbReference>
<evidence type="ECO:0000256" key="1">
    <source>
        <dbReference type="SAM" id="MobiDB-lite"/>
    </source>
</evidence>
<dbReference type="Gene3D" id="2.40.70.10">
    <property type="entry name" value="Acid Proteases"/>
    <property type="match status" value="1"/>
</dbReference>
<feature type="region of interest" description="Disordered" evidence="1">
    <location>
        <begin position="471"/>
        <end position="495"/>
    </location>
</feature>